<keyword evidence="1" id="KW-1133">Transmembrane helix</keyword>
<name>A0A411HMX3_9GAMM</name>
<evidence type="ECO:0000313" key="4">
    <source>
        <dbReference type="Proteomes" id="UP000291562"/>
    </source>
</evidence>
<dbReference type="Pfam" id="PF02470">
    <property type="entry name" value="MlaD"/>
    <property type="match status" value="1"/>
</dbReference>
<dbReference type="Proteomes" id="UP000291562">
    <property type="component" value="Chromosome"/>
</dbReference>
<dbReference type="OrthoDB" id="6193911at2"/>
<accession>A0A411HMX3</accession>
<keyword evidence="4" id="KW-1185">Reference proteome</keyword>
<evidence type="ECO:0000259" key="2">
    <source>
        <dbReference type="Pfam" id="PF02470"/>
    </source>
</evidence>
<dbReference type="InterPro" id="IPR052336">
    <property type="entry name" value="MlaD_Phospholipid_Transporter"/>
</dbReference>
<dbReference type="PANTHER" id="PTHR33371:SF4">
    <property type="entry name" value="INTERMEMBRANE PHOSPHOLIPID TRANSPORT SYSTEM BINDING PROTEIN MLAD"/>
    <property type="match status" value="1"/>
</dbReference>
<feature type="domain" description="Mce/MlaD" evidence="2">
    <location>
        <begin position="38"/>
        <end position="115"/>
    </location>
</feature>
<keyword evidence="1" id="KW-0812">Transmembrane</keyword>
<organism evidence="3 4">
    <name type="scientific">Pseudolysobacter antarcticus</name>
    <dbReference type="NCBI Taxonomy" id="2511995"/>
    <lineage>
        <taxon>Bacteria</taxon>
        <taxon>Pseudomonadati</taxon>
        <taxon>Pseudomonadota</taxon>
        <taxon>Gammaproteobacteria</taxon>
        <taxon>Lysobacterales</taxon>
        <taxon>Rhodanobacteraceae</taxon>
        <taxon>Pseudolysobacter</taxon>
    </lineage>
</organism>
<dbReference type="RefSeq" id="WP_129835202.1">
    <property type="nucleotide sequence ID" value="NZ_CP035704.1"/>
</dbReference>
<dbReference type="InterPro" id="IPR003399">
    <property type="entry name" value="Mce/MlaD"/>
</dbReference>
<dbReference type="KEGG" id="xbc:ELE36_16460"/>
<protein>
    <submittedName>
        <fullName evidence="3">MCE family protein</fullName>
    </submittedName>
</protein>
<reference evidence="3 4" key="1">
    <citation type="submission" date="2019-01" db="EMBL/GenBank/DDBJ databases">
        <title>Pseudolysobacter antarctica gen. nov., sp. nov., isolated from Fildes Peninsula, Antarctica.</title>
        <authorList>
            <person name="Wei Z."/>
            <person name="Peng F."/>
        </authorList>
    </citation>
    <scope>NUCLEOTIDE SEQUENCE [LARGE SCALE GENOMIC DNA]</scope>
    <source>
        <strain evidence="3 4">AQ6-296</strain>
    </source>
</reference>
<keyword evidence="1" id="KW-0472">Membrane</keyword>
<sequence>MKRDNVNYILVGAFVVLAFVVLLTALTMITGRGGASADYHTYYRNVTGLHYGAPVFYQGYRIGQVSDLTPERTAKGTRYKVTLAVQRDWAIPKDSVARLAATGLLSDVAVAIDEGPSAEKAPVGGELLGAESADIFTAMNALAAQLSDLTRSQITPLIQTLSQRVDSITGSIDKKTPEILDQTQALLTRLNTASDSVNDLLKPQNRAAVAGILGDIRGVSKELHTTQDLLNQALLQIGAIAQENRPGVKQSVDDLQTILSTLSSRIGSMTQHLDAASRNFDEFSHEIRKSPNRLLLAPKADKVEEDKQ</sequence>
<evidence type="ECO:0000256" key="1">
    <source>
        <dbReference type="SAM" id="Phobius"/>
    </source>
</evidence>
<evidence type="ECO:0000313" key="3">
    <source>
        <dbReference type="EMBL" id="QBB71820.1"/>
    </source>
</evidence>
<gene>
    <name evidence="3" type="ORF">ELE36_16460</name>
</gene>
<dbReference type="AlphaFoldDB" id="A0A411HMX3"/>
<feature type="transmembrane region" description="Helical" evidence="1">
    <location>
        <begin position="6"/>
        <end position="26"/>
    </location>
</feature>
<dbReference type="EMBL" id="CP035704">
    <property type="protein sequence ID" value="QBB71820.1"/>
    <property type="molecule type" value="Genomic_DNA"/>
</dbReference>
<dbReference type="PANTHER" id="PTHR33371">
    <property type="entry name" value="INTERMEMBRANE PHOSPHOLIPID TRANSPORT SYSTEM BINDING PROTEIN MLAD-RELATED"/>
    <property type="match status" value="1"/>
</dbReference>
<proteinExistence type="predicted"/>